<evidence type="ECO:0000313" key="1">
    <source>
        <dbReference type="EMBL" id="KAF8571269.1"/>
    </source>
</evidence>
<dbReference type="OrthoDB" id="6244840at2759"/>
<accession>A0A8T0DTN1</accession>
<comment type="caution">
    <text evidence="1">The sequence shown here is derived from an EMBL/GenBank/DDBJ whole genome shotgun (WGS) entry which is preliminary data.</text>
</comment>
<protein>
    <submittedName>
        <fullName evidence="1">Uncharacterized protein</fullName>
    </submittedName>
</protein>
<dbReference type="Proteomes" id="UP000699462">
    <property type="component" value="Unassembled WGS sequence"/>
</dbReference>
<dbReference type="EMBL" id="JTDF01000614">
    <property type="protein sequence ID" value="KAF8571269.1"/>
    <property type="molecule type" value="Genomic_DNA"/>
</dbReference>
<evidence type="ECO:0000313" key="2">
    <source>
        <dbReference type="Proteomes" id="UP000699462"/>
    </source>
</evidence>
<keyword evidence="2" id="KW-1185">Reference proteome</keyword>
<gene>
    <name evidence="1" type="ORF">P879_02974</name>
</gene>
<name>A0A8T0DTN1_9TREM</name>
<organism evidence="1 2">
    <name type="scientific">Paragonimus westermani</name>
    <dbReference type="NCBI Taxonomy" id="34504"/>
    <lineage>
        <taxon>Eukaryota</taxon>
        <taxon>Metazoa</taxon>
        <taxon>Spiralia</taxon>
        <taxon>Lophotrochozoa</taxon>
        <taxon>Platyhelminthes</taxon>
        <taxon>Trematoda</taxon>
        <taxon>Digenea</taxon>
        <taxon>Plagiorchiida</taxon>
        <taxon>Troglotremata</taxon>
        <taxon>Troglotrematidae</taxon>
        <taxon>Paragonimus</taxon>
    </lineage>
</organism>
<dbReference type="AlphaFoldDB" id="A0A8T0DTN1"/>
<sequence>MAELTIISPLIGTQWSFRASVMTRIFLSAVLTLCLAISASSGAHLYEQNDEKRGAYLDLPWGKRSIPDNYVRFFDKSKDEEFHPRGEYYKRMAYHDLPWGRR</sequence>
<proteinExistence type="predicted"/>
<reference evidence="1 2" key="1">
    <citation type="submission" date="2019-07" db="EMBL/GenBank/DDBJ databases">
        <title>Annotation for the trematode Paragonimus westermani.</title>
        <authorList>
            <person name="Choi Y.-J."/>
        </authorList>
    </citation>
    <scope>NUCLEOTIDE SEQUENCE [LARGE SCALE GENOMIC DNA]</scope>
    <source>
        <strain evidence="1">180907_Pwestermani</strain>
    </source>
</reference>